<evidence type="ECO:0000256" key="2">
    <source>
        <dbReference type="ARBA" id="ARBA00022517"/>
    </source>
</evidence>
<dbReference type="InterPro" id="IPR011033">
    <property type="entry name" value="PRC_barrel-like_sf"/>
</dbReference>
<accession>A0A1T2L7T7</accession>
<dbReference type="RefSeq" id="WP_078483010.1">
    <property type="nucleotide sequence ID" value="NZ_MPRL01000014.1"/>
</dbReference>
<dbReference type="Gene3D" id="2.40.30.60">
    <property type="entry name" value="RimM"/>
    <property type="match status" value="1"/>
</dbReference>
<dbReference type="GO" id="GO:0005737">
    <property type="term" value="C:cytoplasm"/>
    <property type="evidence" value="ECO:0007669"/>
    <property type="project" value="UniProtKB-SubCell"/>
</dbReference>
<evidence type="ECO:0000259" key="6">
    <source>
        <dbReference type="Pfam" id="PF01782"/>
    </source>
</evidence>
<gene>
    <name evidence="5" type="primary">rimM</name>
    <name evidence="8" type="ORF">BOW53_05120</name>
</gene>
<comment type="domain">
    <text evidence="5">The PRC barrel domain binds ribosomal protein uS19.</text>
</comment>
<proteinExistence type="inferred from homology"/>
<dbReference type="NCBIfam" id="TIGR02273">
    <property type="entry name" value="16S_RimM"/>
    <property type="match status" value="1"/>
</dbReference>
<dbReference type="OrthoDB" id="9783509at2"/>
<comment type="caution">
    <text evidence="8">The sequence shown here is derived from an EMBL/GenBank/DDBJ whole genome shotgun (WGS) entry which is preliminary data.</text>
</comment>
<keyword evidence="2 5" id="KW-0690">Ribosome biogenesis</keyword>
<evidence type="ECO:0000259" key="7">
    <source>
        <dbReference type="Pfam" id="PF24986"/>
    </source>
</evidence>
<dbReference type="SUPFAM" id="SSF50346">
    <property type="entry name" value="PRC-barrel domain"/>
    <property type="match status" value="1"/>
</dbReference>
<dbReference type="AlphaFoldDB" id="A0A1T2L7T7"/>
<dbReference type="HAMAP" id="MF_00014">
    <property type="entry name" value="Ribosome_mat_RimM"/>
    <property type="match status" value="1"/>
</dbReference>
<reference evidence="8 9" key="1">
    <citation type="submission" date="2016-11" db="EMBL/GenBank/DDBJ databases">
        <title>Mixed transmission modes and dynamic genome evolution in an obligate animal-bacterial symbiosis.</title>
        <authorList>
            <person name="Russell S.L."/>
            <person name="Corbett-Detig R.B."/>
            <person name="Cavanaugh C.M."/>
        </authorList>
    </citation>
    <scope>NUCLEOTIDE SEQUENCE [LARGE SCALE GENOMIC DNA]</scope>
    <source>
        <strain evidence="8">Sveles-Q1</strain>
    </source>
</reference>
<protein>
    <recommendedName>
        <fullName evidence="5">Ribosome maturation factor RimM</fullName>
    </recommendedName>
</protein>
<name>A0A1T2L7T7_9GAMM</name>
<dbReference type="InterPro" id="IPR036976">
    <property type="entry name" value="RimM_N_sf"/>
</dbReference>
<evidence type="ECO:0000313" key="8">
    <source>
        <dbReference type="EMBL" id="OOZ41112.1"/>
    </source>
</evidence>
<dbReference type="SUPFAM" id="SSF50447">
    <property type="entry name" value="Translation proteins"/>
    <property type="match status" value="1"/>
</dbReference>
<dbReference type="Proteomes" id="UP000191110">
    <property type="component" value="Unassembled WGS sequence"/>
</dbReference>
<keyword evidence="3 5" id="KW-0698">rRNA processing</keyword>
<keyword evidence="9" id="KW-1185">Reference proteome</keyword>
<evidence type="ECO:0000256" key="5">
    <source>
        <dbReference type="HAMAP-Rule" id="MF_00014"/>
    </source>
</evidence>
<dbReference type="PANTHER" id="PTHR33692">
    <property type="entry name" value="RIBOSOME MATURATION FACTOR RIMM"/>
    <property type="match status" value="1"/>
</dbReference>
<dbReference type="Gene3D" id="2.30.30.240">
    <property type="entry name" value="PRC-barrel domain"/>
    <property type="match status" value="1"/>
</dbReference>
<evidence type="ECO:0000256" key="1">
    <source>
        <dbReference type="ARBA" id="ARBA00022490"/>
    </source>
</evidence>
<organism evidence="8 9">
    <name type="scientific">Solemya pervernicosa gill symbiont</name>
    <dbReference type="NCBI Taxonomy" id="642797"/>
    <lineage>
        <taxon>Bacteria</taxon>
        <taxon>Pseudomonadati</taxon>
        <taxon>Pseudomonadota</taxon>
        <taxon>Gammaproteobacteria</taxon>
        <taxon>sulfur-oxidizing symbionts</taxon>
    </lineage>
</organism>
<keyword evidence="4 5" id="KW-0143">Chaperone</keyword>
<sequence>MTRRSSEYVDVGRINGLFGVKGWVKIYSHTQPRENIVTYKPWLLRLNGELKEVKVAEGKRHGKGVVARLEGVEDRDAAQLLMGAEIAIRREQFKALQPDEYYWADLVGLKVKNSEGVDLGVVDHLLETGSNDVLVLKGDRERLVPFIQGDVIEVIDLETGEMVVDWDPEF</sequence>
<dbReference type="PANTHER" id="PTHR33692:SF1">
    <property type="entry name" value="RIBOSOME MATURATION FACTOR RIMM"/>
    <property type="match status" value="1"/>
</dbReference>
<dbReference type="InterPro" id="IPR002676">
    <property type="entry name" value="RimM_N"/>
</dbReference>
<dbReference type="Pfam" id="PF24986">
    <property type="entry name" value="PRC_RimM"/>
    <property type="match status" value="1"/>
</dbReference>
<dbReference type="GO" id="GO:0005840">
    <property type="term" value="C:ribosome"/>
    <property type="evidence" value="ECO:0007669"/>
    <property type="project" value="InterPro"/>
</dbReference>
<dbReference type="InterPro" id="IPR056792">
    <property type="entry name" value="PRC_RimM"/>
</dbReference>
<feature type="domain" description="Ribosome maturation factor RimM PRC barrel" evidence="7">
    <location>
        <begin position="103"/>
        <end position="167"/>
    </location>
</feature>
<dbReference type="GO" id="GO:0006364">
    <property type="term" value="P:rRNA processing"/>
    <property type="evidence" value="ECO:0007669"/>
    <property type="project" value="UniProtKB-UniRule"/>
</dbReference>
<dbReference type="EMBL" id="MPRL01000014">
    <property type="protein sequence ID" value="OOZ41112.1"/>
    <property type="molecule type" value="Genomic_DNA"/>
</dbReference>
<comment type="subunit">
    <text evidence="5">Binds ribosomal protein uS19.</text>
</comment>
<keyword evidence="1 5" id="KW-0963">Cytoplasm</keyword>
<comment type="similarity">
    <text evidence="5">Belongs to the RimM family.</text>
</comment>
<evidence type="ECO:0000256" key="4">
    <source>
        <dbReference type="ARBA" id="ARBA00023186"/>
    </source>
</evidence>
<dbReference type="Pfam" id="PF01782">
    <property type="entry name" value="RimM"/>
    <property type="match status" value="1"/>
</dbReference>
<dbReference type="InterPro" id="IPR011961">
    <property type="entry name" value="RimM"/>
</dbReference>
<dbReference type="InterPro" id="IPR009000">
    <property type="entry name" value="Transl_B-barrel_sf"/>
</dbReference>
<dbReference type="GO" id="GO:0042274">
    <property type="term" value="P:ribosomal small subunit biogenesis"/>
    <property type="evidence" value="ECO:0007669"/>
    <property type="project" value="UniProtKB-UniRule"/>
</dbReference>
<evidence type="ECO:0000256" key="3">
    <source>
        <dbReference type="ARBA" id="ARBA00022552"/>
    </source>
</evidence>
<comment type="function">
    <text evidence="5">An accessory protein needed during the final step in the assembly of 30S ribosomal subunit, possibly for assembly of the head region. Essential for efficient processing of 16S rRNA. May be needed both before and after RbfA during the maturation of 16S rRNA. It has affinity for free ribosomal 30S subunits but not for 70S ribosomes.</text>
</comment>
<comment type="subcellular location">
    <subcellularLocation>
        <location evidence="5">Cytoplasm</location>
    </subcellularLocation>
</comment>
<feature type="domain" description="RimM N-terminal" evidence="6">
    <location>
        <begin position="11"/>
        <end position="92"/>
    </location>
</feature>
<dbReference type="GO" id="GO:0043022">
    <property type="term" value="F:ribosome binding"/>
    <property type="evidence" value="ECO:0007669"/>
    <property type="project" value="InterPro"/>
</dbReference>
<evidence type="ECO:0000313" key="9">
    <source>
        <dbReference type="Proteomes" id="UP000191110"/>
    </source>
</evidence>